<dbReference type="PANTHER" id="PTHR10903:SF182">
    <property type="entry name" value="GTPASE IMAP FAMILY MEMBER 4"/>
    <property type="match status" value="1"/>
</dbReference>
<feature type="coiled-coil region" evidence="4">
    <location>
        <begin position="187"/>
        <end position="279"/>
    </location>
</feature>
<keyword evidence="2" id="KW-0547">Nucleotide-binding</keyword>
<feature type="domain" description="AIG1-type G" evidence="5">
    <location>
        <begin position="23"/>
        <end position="222"/>
    </location>
</feature>
<evidence type="ECO:0000256" key="1">
    <source>
        <dbReference type="ARBA" id="ARBA00008535"/>
    </source>
</evidence>
<dbReference type="CDD" id="cd01852">
    <property type="entry name" value="AIG1"/>
    <property type="match status" value="1"/>
</dbReference>
<reference evidence="6" key="1">
    <citation type="submission" date="2020-07" db="EMBL/GenBank/DDBJ databases">
        <title>Clarias magur genome sequencing, assembly and annotation.</title>
        <authorList>
            <person name="Kushwaha B."/>
            <person name="Kumar R."/>
            <person name="Das P."/>
            <person name="Joshi C.G."/>
            <person name="Kumar D."/>
            <person name="Nagpure N.S."/>
            <person name="Pandey M."/>
            <person name="Agarwal S."/>
            <person name="Srivastava S."/>
            <person name="Singh M."/>
            <person name="Sahoo L."/>
            <person name="Jayasankar P."/>
            <person name="Meher P.K."/>
            <person name="Koringa P.G."/>
            <person name="Iquebal M.A."/>
            <person name="Das S.P."/>
            <person name="Bit A."/>
            <person name="Patnaik S."/>
            <person name="Patel N."/>
            <person name="Shah T.M."/>
            <person name="Hinsu A."/>
            <person name="Jena J.K."/>
        </authorList>
    </citation>
    <scope>NUCLEOTIDE SEQUENCE</scope>
    <source>
        <strain evidence="6">CIFAMagur01</strain>
        <tissue evidence="6">Testis</tissue>
    </source>
</reference>
<dbReference type="SUPFAM" id="SSF52540">
    <property type="entry name" value="P-loop containing nucleoside triphosphate hydrolases"/>
    <property type="match status" value="1"/>
</dbReference>
<dbReference type="FunFam" id="3.40.50.300:FF:002274">
    <property type="entry name" value="Si:dkeyp-69e1.8"/>
    <property type="match status" value="1"/>
</dbReference>
<dbReference type="GO" id="GO:0005525">
    <property type="term" value="F:GTP binding"/>
    <property type="evidence" value="ECO:0007669"/>
    <property type="project" value="UniProtKB-KW"/>
</dbReference>
<evidence type="ECO:0000256" key="2">
    <source>
        <dbReference type="ARBA" id="ARBA00022741"/>
    </source>
</evidence>
<dbReference type="Gene3D" id="3.40.50.300">
    <property type="entry name" value="P-loop containing nucleotide triphosphate hydrolases"/>
    <property type="match status" value="1"/>
</dbReference>
<dbReference type="OrthoDB" id="8954335at2759"/>
<feature type="coiled-coil region" evidence="4">
    <location>
        <begin position="308"/>
        <end position="360"/>
    </location>
</feature>
<gene>
    <name evidence="6" type="ORF">DAT39_017475</name>
</gene>
<evidence type="ECO:0000256" key="3">
    <source>
        <dbReference type="ARBA" id="ARBA00023134"/>
    </source>
</evidence>
<feature type="non-terminal residue" evidence="6">
    <location>
        <position position="1"/>
    </location>
</feature>
<name>A0A8J4XBT4_CLAMG</name>
<proteinExistence type="inferred from homology"/>
<dbReference type="Proteomes" id="UP000727407">
    <property type="component" value="Unassembled WGS sequence"/>
</dbReference>
<keyword evidence="7" id="KW-1185">Reference proteome</keyword>
<dbReference type="InterPro" id="IPR027417">
    <property type="entry name" value="P-loop_NTPase"/>
</dbReference>
<evidence type="ECO:0000256" key="4">
    <source>
        <dbReference type="SAM" id="Coils"/>
    </source>
</evidence>
<feature type="non-terminal residue" evidence="6">
    <location>
        <position position="362"/>
    </location>
</feature>
<comment type="similarity">
    <text evidence="1">Belongs to the TRAFAC class TrmE-Era-EngA-EngB-Septin-like GTPase superfamily. AIG1/Toc34/Toc159-like paraseptin GTPase family. IAN subfamily.</text>
</comment>
<dbReference type="Pfam" id="PF04548">
    <property type="entry name" value="AIG1"/>
    <property type="match status" value="1"/>
</dbReference>
<organism evidence="6 7">
    <name type="scientific">Clarias magur</name>
    <name type="common">Asian catfish</name>
    <name type="synonym">Macropteronotus magur</name>
    <dbReference type="NCBI Taxonomy" id="1594786"/>
    <lineage>
        <taxon>Eukaryota</taxon>
        <taxon>Metazoa</taxon>
        <taxon>Chordata</taxon>
        <taxon>Craniata</taxon>
        <taxon>Vertebrata</taxon>
        <taxon>Euteleostomi</taxon>
        <taxon>Actinopterygii</taxon>
        <taxon>Neopterygii</taxon>
        <taxon>Teleostei</taxon>
        <taxon>Ostariophysi</taxon>
        <taxon>Siluriformes</taxon>
        <taxon>Clariidae</taxon>
        <taxon>Clarias</taxon>
    </lineage>
</organism>
<dbReference type="InterPro" id="IPR006703">
    <property type="entry name" value="G_AIG1"/>
</dbReference>
<dbReference type="PROSITE" id="PS51720">
    <property type="entry name" value="G_AIG1"/>
    <property type="match status" value="1"/>
</dbReference>
<evidence type="ECO:0000313" key="6">
    <source>
        <dbReference type="EMBL" id="KAF5892800.1"/>
    </source>
</evidence>
<comment type="caution">
    <text evidence="6">The sequence shown here is derived from an EMBL/GenBank/DDBJ whole genome shotgun (WGS) entry which is preliminary data.</text>
</comment>
<keyword evidence="4" id="KW-0175">Coiled coil</keyword>
<dbReference type="AlphaFoldDB" id="A0A8J4XBT4"/>
<evidence type="ECO:0000259" key="5">
    <source>
        <dbReference type="PROSITE" id="PS51720"/>
    </source>
</evidence>
<protein>
    <submittedName>
        <fullName evidence="6">GTPase IMAP family member 4-like</fullName>
    </submittedName>
</protein>
<dbReference type="InterPro" id="IPR045058">
    <property type="entry name" value="GIMA/IAN/Toc"/>
</dbReference>
<evidence type="ECO:0000313" key="7">
    <source>
        <dbReference type="Proteomes" id="UP000727407"/>
    </source>
</evidence>
<dbReference type="EMBL" id="QNUK01000474">
    <property type="protein sequence ID" value="KAF5892800.1"/>
    <property type="molecule type" value="Genomic_DNA"/>
</dbReference>
<dbReference type="PANTHER" id="PTHR10903">
    <property type="entry name" value="GTPASE, IMAP FAMILY MEMBER-RELATED"/>
    <property type="match status" value="1"/>
</dbReference>
<accession>A0A8J4XBT4</accession>
<sequence>YPEMWCSPARVSRSPCRSVQSPVTQLRLVLLGRTGSGKSATGNTILGKNSFPSKLSIDSVTKQCQKECGVVQGRSLALIDTPGWFDTSLQQNEITDEVLRCLAMCSPGPHAFLLIIPIARFTEEQQQTVDMIKAFFENISNHTIIIFTHADELEGQSIEQFISEQSQRILDIIARFGGHYLAFNNKNPENQDQVKELLEKVDELLEQNEYRHFTNQETEAVGKAVVMLEQKKEEKLRQSIEKAKQEVRQTAAHRRADIVEALEMKKQAMKRRRSHIQGEILHLQAKINKEKKNNSKGQHRMWLLQKSLQNAKNCARKLKKEKKLRKKETKQKIKKLEKWIKKEDLRIEQEEREKVLNEDESK</sequence>
<keyword evidence="3" id="KW-0342">GTP-binding</keyword>